<protein>
    <recommendedName>
        <fullName evidence="6">Terpene synthase</fullName>
        <ecNumber evidence="6">4.2.3.-</ecNumber>
    </recommendedName>
</protein>
<dbReference type="Gene3D" id="1.10.600.10">
    <property type="entry name" value="Farnesyl Diphosphate Synthase"/>
    <property type="match status" value="1"/>
</dbReference>
<dbReference type="GO" id="GO:0008299">
    <property type="term" value="P:isoprenoid biosynthetic process"/>
    <property type="evidence" value="ECO:0007669"/>
    <property type="project" value="UniProtKB-ARBA"/>
</dbReference>
<evidence type="ECO:0000256" key="5">
    <source>
        <dbReference type="ARBA" id="ARBA00023239"/>
    </source>
</evidence>
<dbReference type="InterPro" id="IPR008949">
    <property type="entry name" value="Isoprenoid_synthase_dom_sf"/>
</dbReference>
<dbReference type="EC" id="4.2.3.-" evidence="6"/>
<dbReference type="SFLD" id="SFLDS00005">
    <property type="entry name" value="Isoprenoid_Synthase_Type_I"/>
    <property type="match status" value="1"/>
</dbReference>
<dbReference type="PANTHER" id="PTHR35201">
    <property type="entry name" value="TERPENE SYNTHASE"/>
    <property type="match status" value="1"/>
</dbReference>
<keyword evidence="4 6" id="KW-0460">Magnesium</keyword>
<proteinExistence type="inferred from homology"/>
<dbReference type="SUPFAM" id="SSF48576">
    <property type="entry name" value="Terpenoid synthases"/>
    <property type="match status" value="1"/>
</dbReference>
<gene>
    <name evidence="7" type="ORF">EDB92DRAFT_1861275</name>
</gene>
<sequence>MPGLPQFYLPDLVAQWPWPRILNQHYEEAKPESDEWLRGFEALDVKSQRSFDRCNLALLSSLGYPSLSKDCLRVACDLMVLFFIYDEYTDKLDGDGARDCADIVMRALRNPHKERLQGESKLGEITRQFWLRAIKVASESAQRRFLKSFAAFLYAVIDEASDRNAGRIRSITDFLELRRRTVGAYASFFSLELGLDIPDEVMTHPAMESLLGLVTDSIVLTNDLYSYNIEQAVGHDGHNILTVVMNEKGVDLDGALDWLAEYNGAILSRFQVQYRMLPSWGPDMDPIVTTFVERVGQWIRGHDCWSFESERYFGTKGPEIQKHRVVSLLPRSTRPDVTPMMAQPVL</sequence>
<evidence type="ECO:0000256" key="2">
    <source>
        <dbReference type="ARBA" id="ARBA00006333"/>
    </source>
</evidence>
<accession>A0AAD4LH23</accession>
<dbReference type="Proteomes" id="UP001201163">
    <property type="component" value="Unassembled WGS sequence"/>
</dbReference>
<dbReference type="SFLD" id="SFLDG01020">
    <property type="entry name" value="Terpene_Cyclase_Like_2"/>
    <property type="match status" value="1"/>
</dbReference>
<dbReference type="PANTHER" id="PTHR35201:SF4">
    <property type="entry name" value="BETA-PINACENE SYNTHASE-RELATED"/>
    <property type="match status" value="1"/>
</dbReference>
<evidence type="ECO:0000313" key="7">
    <source>
        <dbReference type="EMBL" id="KAH8991170.1"/>
    </source>
</evidence>
<dbReference type="InterPro" id="IPR034686">
    <property type="entry name" value="Terpene_cyclase-like_2"/>
</dbReference>
<dbReference type="EMBL" id="JAKELL010000027">
    <property type="protein sequence ID" value="KAH8991170.1"/>
    <property type="molecule type" value="Genomic_DNA"/>
</dbReference>
<dbReference type="Pfam" id="PF19086">
    <property type="entry name" value="Terpene_syn_C_2"/>
    <property type="match status" value="1"/>
</dbReference>
<evidence type="ECO:0000256" key="4">
    <source>
        <dbReference type="ARBA" id="ARBA00022842"/>
    </source>
</evidence>
<evidence type="ECO:0000256" key="1">
    <source>
        <dbReference type="ARBA" id="ARBA00001946"/>
    </source>
</evidence>
<evidence type="ECO:0000256" key="6">
    <source>
        <dbReference type="RuleBase" id="RU366034"/>
    </source>
</evidence>
<dbReference type="GO" id="GO:0046872">
    <property type="term" value="F:metal ion binding"/>
    <property type="evidence" value="ECO:0007669"/>
    <property type="project" value="UniProtKB-KW"/>
</dbReference>
<comment type="cofactor">
    <cofactor evidence="1 6">
        <name>Mg(2+)</name>
        <dbReference type="ChEBI" id="CHEBI:18420"/>
    </cofactor>
</comment>
<comment type="similarity">
    <text evidence="2 6">Belongs to the terpene synthase family.</text>
</comment>
<evidence type="ECO:0000313" key="8">
    <source>
        <dbReference type="Proteomes" id="UP001201163"/>
    </source>
</evidence>
<name>A0AAD4LH23_9AGAM</name>
<organism evidence="7 8">
    <name type="scientific">Lactarius akahatsu</name>
    <dbReference type="NCBI Taxonomy" id="416441"/>
    <lineage>
        <taxon>Eukaryota</taxon>
        <taxon>Fungi</taxon>
        <taxon>Dikarya</taxon>
        <taxon>Basidiomycota</taxon>
        <taxon>Agaricomycotina</taxon>
        <taxon>Agaricomycetes</taxon>
        <taxon>Russulales</taxon>
        <taxon>Russulaceae</taxon>
        <taxon>Lactarius</taxon>
    </lineage>
</organism>
<comment type="caution">
    <text evidence="7">The sequence shown here is derived from an EMBL/GenBank/DDBJ whole genome shotgun (WGS) entry which is preliminary data.</text>
</comment>
<reference evidence="7" key="1">
    <citation type="submission" date="2022-01" db="EMBL/GenBank/DDBJ databases">
        <title>Comparative genomics reveals a dynamic genome evolution in the ectomycorrhizal milk-cap (Lactarius) mushrooms.</title>
        <authorList>
            <consortium name="DOE Joint Genome Institute"/>
            <person name="Lebreton A."/>
            <person name="Tang N."/>
            <person name="Kuo A."/>
            <person name="LaButti K."/>
            <person name="Drula E."/>
            <person name="Barry K."/>
            <person name="Clum A."/>
            <person name="Lipzen A."/>
            <person name="Mousain D."/>
            <person name="Ng V."/>
            <person name="Wang R."/>
            <person name="Wang X."/>
            <person name="Dai Y."/>
            <person name="Henrissat B."/>
            <person name="Grigoriev I.V."/>
            <person name="Guerin-Laguette A."/>
            <person name="Yu F."/>
            <person name="Martin F.M."/>
        </authorList>
    </citation>
    <scope>NUCLEOTIDE SEQUENCE</scope>
    <source>
        <strain evidence="7">QP</strain>
    </source>
</reference>
<keyword evidence="3 6" id="KW-0479">Metal-binding</keyword>
<dbReference type="GO" id="GO:0010333">
    <property type="term" value="F:terpene synthase activity"/>
    <property type="evidence" value="ECO:0007669"/>
    <property type="project" value="InterPro"/>
</dbReference>
<evidence type="ECO:0000256" key="3">
    <source>
        <dbReference type="ARBA" id="ARBA00022723"/>
    </source>
</evidence>
<keyword evidence="5 6" id="KW-0456">Lyase</keyword>
<dbReference type="AlphaFoldDB" id="A0AAD4LH23"/>
<keyword evidence="8" id="KW-1185">Reference proteome</keyword>